<feature type="region of interest" description="Disordered" evidence="1">
    <location>
        <begin position="187"/>
        <end position="207"/>
    </location>
</feature>
<evidence type="ECO:0000313" key="2">
    <source>
        <dbReference type="EMBL" id="EAT80422.1"/>
    </source>
</evidence>
<dbReference type="EMBL" id="CH445345">
    <property type="protein sequence ID" value="EAT80422.1"/>
    <property type="molecule type" value="Genomic_DNA"/>
</dbReference>
<dbReference type="RefSeq" id="XP_001802242.1">
    <property type="nucleotide sequence ID" value="XM_001802190.1"/>
</dbReference>
<accession>Q0U8A4</accession>
<dbReference type="GeneID" id="5979152"/>
<protein>
    <submittedName>
        <fullName evidence="2">Uncharacterized protein</fullName>
    </submittedName>
</protein>
<organism evidence="2 3">
    <name type="scientific">Phaeosphaeria nodorum (strain SN15 / ATCC MYA-4574 / FGSC 10173)</name>
    <name type="common">Glume blotch fungus</name>
    <name type="synonym">Parastagonospora nodorum</name>
    <dbReference type="NCBI Taxonomy" id="321614"/>
    <lineage>
        <taxon>Eukaryota</taxon>
        <taxon>Fungi</taxon>
        <taxon>Dikarya</taxon>
        <taxon>Ascomycota</taxon>
        <taxon>Pezizomycotina</taxon>
        <taxon>Dothideomycetes</taxon>
        <taxon>Pleosporomycetidae</taxon>
        <taxon>Pleosporales</taxon>
        <taxon>Pleosporineae</taxon>
        <taxon>Phaeosphaeriaceae</taxon>
        <taxon>Parastagonospora</taxon>
    </lineage>
</organism>
<proteinExistence type="predicted"/>
<dbReference type="Proteomes" id="UP000001055">
    <property type="component" value="Unassembled WGS sequence"/>
</dbReference>
<dbReference type="AlphaFoldDB" id="Q0U8A4"/>
<evidence type="ECO:0000313" key="3">
    <source>
        <dbReference type="Proteomes" id="UP000001055"/>
    </source>
</evidence>
<gene>
    <name evidence="2" type="ORF">SNOG_12010</name>
</gene>
<dbReference type="InParanoid" id="Q0U8A4"/>
<evidence type="ECO:0000256" key="1">
    <source>
        <dbReference type="SAM" id="MobiDB-lite"/>
    </source>
</evidence>
<dbReference type="KEGG" id="pno:SNOG_12010"/>
<feature type="compositionally biased region" description="Basic and acidic residues" evidence="1">
    <location>
        <begin position="198"/>
        <end position="207"/>
    </location>
</feature>
<name>Q0U8A4_PHANO</name>
<dbReference type="HOGENOM" id="CLU_1326805_0_0_1"/>
<sequence>MATRQAKARTSEPLKSLRQWEQPPTTVTEPLVIYSLRDYCSLPWNESWLPGQPPATPARDTRSTANGSHGHDIRLGVVLVGLECGPGFKCRSTVLWLALSRIPECTRNQTTLACQSGSSAHESRSWGLWSRLAGILRREVETIVVGVAWPADSKPTGDGSNTDGEVFCSRRNKLYRRLLSSVIAKQRGQNGCKRMRPRHVDGEMDHK</sequence>
<reference evidence="3" key="1">
    <citation type="journal article" date="2007" name="Plant Cell">
        <title>Dothideomycete-plant interactions illuminated by genome sequencing and EST analysis of the wheat pathogen Stagonospora nodorum.</title>
        <authorList>
            <person name="Hane J.K."/>
            <person name="Lowe R.G."/>
            <person name="Solomon P.S."/>
            <person name="Tan K.C."/>
            <person name="Schoch C.L."/>
            <person name="Spatafora J.W."/>
            <person name="Crous P.W."/>
            <person name="Kodira C."/>
            <person name="Birren B.W."/>
            <person name="Galagan J.E."/>
            <person name="Torriani S.F."/>
            <person name="McDonald B.A."/>
            <person name="Oliver R.P."/>
        </authorList>
    </citation>
    <scope>NUCLEOTIDE SEQUENCE [LARGE SCALE GENOMIC DNA]</scope>
    <source>
        <strain evidence="3">SN15 / ATCC MYA-4574 / FGSC 10173</strain>
    </source>
</reference>